<evidence type="ECO:0000313" key="10">
    <source>
        <dbReference type="Proteomes" id="UP000807306"/>
    </source>
</evidence>
<proteinExistence type="inferred from homology"/>
<gene>
    <name evidence="9" type="ORF">CPB83DRAFT_771735</name>
</gene>
<dbReference type="PANTHER" id="PTHR28005:SF1">
    <property type="entry name" value="AUTOPHAGY-RELATED PROTEIN 17"/>
    <property type="match status" value="1"/>
</dbReference>
<keyword evidence="5" id="KW-0472">Membrane</keyword>
<dbReference type="GO" id="GO:0000045">
    <property type="term" value="P:autophagosome assembly"/>
    <property type="evidence" value="ECO:0007669"/>
    <property type="project" value="TreeGrafter"/>
</dbReference>
<dbReference type="GO" id="GO:0034727">
    <property type="term" value="P:piecemeal microautophagy of the nucleus"/>
    <property type="evidence" value="ECO:0007669"/>
    <property type="project" value="TreeGrafter"/>
</dbReference>
<dbReference type="AlphaFoldDB" id="A0A9P6EAX0"/>
<comment type="subcellular location">
    <subcellularLocation>
        <location evidence="6">Cytoplasm</location>
    </subcellularLocation>
    <subcellularLocation>
        <location evidence="6">Preautophagosomal structure membrane</location>
        <topology evidence="6">Peripheral membrane protein</topology>
    </subcellularLocation>
</comment>
<feature type="region of interest" description="Disordered" evidence="7">
    <location>
        <begin position="214"/>
        <end position="233"/>
    </location>
</feature>
<organism evidence="9 10">
    <name type="scientific">Crepidotus variabilis</name>
    <dbReference type="NCBI Taxonomy" id="179855"/>
    <lineage>
        <taxon>Eukaryota</taxon>
        <taxon>Fungi</taxon>
        <taxon>Dikarya</taxon>
        <taxon>Basidiomycota</taxon>
        <taxon>Agaricomycotina</taxon>
        <taxon>Agaricomycetes</taxon>
        <taxon>Agaricomycetidae</taxon>
        <taxon>Agaricales</taxon>
        <taxon>Agaricineae</taxon>
        <taxon>Crepidotaceae</taxon>
        <taxon>Crepidotus</taxon>
    </lineage>
</organism>
<sequence length="600" mass="66209">MAIGRRSATGSPLSPPRAGAALATSPINSSSPSAFAIQRPLGSPSLPLTPEALQIDLEHPHLVTLVLLSKKALQHGEHLCTLAHTSSNTSFQSAVDVLALDAKVKWLSGEVLEQLKLVANVAKAIEEKRNALQNHMDEWDSARSKHTDALDSILDILGKQLVPPEFHQMSADSSLFGSQPGLNLTEEGGGGQLFGEPTSQDAMASPLIGFGIGNSNDGVSTSPVSPSSTLRRAEPLRRYSIEGALNGVTKDKNKHLKQNDRRHWKTLRDFIDDQAIEDTLDIIESDRSALDNILATTDDYPETLYQTISTIEAALPSVTYESSSSFPFSPVSSEASILQLVHDIIAGQEGLVRNMANTLENLASHYDGMATALKENEGGEVFSEDEMNAMSRDTEELRMIMHEMERDMEGVQGYQSQLTEKHATLSTSLSTLSSTLNTLDALGDILEEMLTTQDITEHSAQEALAGLQYHLTTLEELHRQFEEYRVAFDRLLVEIQRRRIYRDAVEEIVRGMGKELIALTQEEERTRSSFNSQYGSYLPEDLCLSIANAPTKWEVLPCDETRSLEFELGFERESSTTTKPVTRRTETLPWIEKDLVDTVS</sequence>
<evidence type="ECO:0000259" key="8">
    <source>
        <dbReference type="Pfam" id="PF04108"/>
    </source>
</evidence>
<dbReference type="OrthoDB" id="1937984at2759"/>
<evidence type="ECO:0000313" key="9">
    <source>
        <dbReference type="EMBL" id="KAF9525655.1"/>
    </source>
</evidence>
<dbReference type="GO" id="GO:0000422">
    <property type="term" value="P:autophagy of mitochondrion"/>
    <property type="evidence" value="ECO:0007669"/>
    <property type="project" value="TreeGrafter"/>
</dbReference>
<accession>A0A9P6EAX0</accession>
<dbReference type="Proteomes" id="UP000807306">
    <property type="component" value="Unassembled WGS sequence"/>
</dbReference>
<dbReference type="GO" id="GO:0034045">
    <property type="term" value="C:phagophore assembly site membrane"/>
    <property type="evidence" value="ECO:0007669"/>
    <property type="project" value="UniProtKB-SubCell"/>
</dbReference>
<comment type="similarity">
    <text evidence="1 6">Belongs to the ATG17 family.</text>
</comment>
<feature type="compositionally biased region" description="Low complexity" evidence="7">
    <location>
        <begin position="219"/>
        <end position="229"/>
    </location>
</feature>
<dbReference type="GO" id="GO:0060090">
    <property type="term" value="F:molecular adaptor activity"/>
    <property type="evidence" value="ECO:0007669"/>
    <property type="project" value="TreeGrafter"/>
</dbReference>
<reference evidence="9" key="1">
    <citation type="submission" date="2020-11" db="EMBL/GenBank/DDBJ databases">
        <authorList>
            <consortium name="DOE Joint Genome Institute"/>
            <person name="Ahrendt S."/>
            <person name="Riley R."/>
            <person name="Andreopoulos W."/>
            <person name="Labutti K."/>
            <person name="Pangilinan J."/>
            <person name="Ruiz-Duenas F.J."/>
            <person name="Barrasa J.M."/>
            <person name="Sanchez-Garcia M."/>
            <person name="Camarero S."/>
            <person name="Miyauchi S."/>
            <person name="Serrano A."/>
            <person name="Linde D."/>
            <person name="Babiker R."/>
            <person name="Drula E."/>
            <person name="Ayuso-Fernandez I."/>
            <person name="Pacheco R."/>
            <person name="Padilla G."/>
            <person name="Ferreira P."/>
            <person name="Barriuso J."/>
            <person name="Kellner H."/>
            <person name="Castanera R."/>
            <person name="Alfaro M."/>
            <person name="Ramirez L."/>
            <person name="Pisabarro A.G."/>
            <person name="Kuo A."/>
            <person name="Tritt A."/>
            <person name="Lipzen A."/>
            <person name="He G."/>
            <person name="Yan M."/>
            <person name="Ng V."/>
            <person name="Cullen D."/>
            <person name="Martin F."/>
            <person name="Rosso M.-N."/>
            <person name="Henrissat B."/>
            <person name="Hibbett D."/>
            <person name="Martinez A.T."/>
            <person name="Grigoriev I.V."/>
        </authorList>
    </citation>
    <scope>NUCLEOTIDE SEQUENCE</scope>
    <source>
        <strain evidence="9">CBS 506.95</strain>
    </source>
</reference>
<dbReference type="GO" id="GO:0030295">
    <property type="term" value="F:protein kinase activator activity"/>
    <property type="evidence" value="ECO:0007669"/>
    <property type="project" value="TreeGrafter"/>
</dbReference>
<protein>
    <recommendedName>
        <fullName evidence="2 6">Autophagy-related protein 17</fullName>
    </recommendedName>
</protein>
<name>A0A9P6EAX0_9AGAR</name>
<evidence type="ECO:0000256" key="5">
    <source>
        <dbReference type="ARBA" id="ARBA00023136"/>
    </source>
</evidence>
<evidence type="ECO:0000256" key="3">
    <source>
        <dbReference type="ARBA" id="ARBA00022490"/>
    </source>
</evidence>
<comment type="function">
    <text evidence="6">Autophagy-specific protein that functions in response to autophagy-inducing signals as a scaffold to recruit other ATG proteins to organize preautophagosomal structure (PAS) formation. Modulates the timing and magnitude of the autophagy response, such as the size of the sequestering vesicles. Plays particularly a role in pexophagy and nucleophagy.</text>
</comment>
<dbReference type="GO" id="GO:1990316">
    <property type="term" value="C:Atg1/ULK1 kinase complex"/>
    <property type="evidence" value="ECO:0007669"/>
    <property type="project" value="TreeGrafter"/>
</dbReference>
<dbReference type="PANTHER" id="PTHR28005">
    <property type="entry name" value="AUTOPHAGY-RELATED PROTEIN 17"/>
    <property type="match status" value="1"/>
</dbReference>
<dbReference type="Pfam" id="PF04108">
    <property type="entry name" value="ATG17_like"/>
    <property type="match status" value="1"/>
</dbReference>
<keyword evidence="10" id="KW-1185">Reference proteome</keyword>
<feature type="domain" description="Autophagy protein ATG17-like" evidence="8">
    <location>
        <begin position="73"/>
        <end position="538"/>
    </location>
</feature>
<keyword evidence="3 6" id="KW-0963">Cytoplasm</keyword>
<evidence type="ECO:0000256" key="6">
    <source>
        <dbReference type="RuleBase" id="RU368080"/>
    </source>
</evidence>
<dbReference type="EMBL" id="MU157881">
    <property type="protein sequence ID" value="KAF9525655.1"/>
    <property type="molecule type" value="Genomic_DNA"/>
</dbReference>
<dbReference type="InterPro" id="IPR007240">
    <property type="entry name" value="Atg17"/>
</dbReference>
<feature type="region of interest" description="Disordered" evidence="7">
    <location>
        <begin position="1"/>
        <end position="26"/>
    </location>
</feature>
<comment type="caution">
    <text evidence="9">The sequence shown here is derived from an EMBL/GenBank/DDBJ whole genome shotgun (WGS) entry which is preliminary data.</text>
</comment>
<evidence type="ECO:0000256" key="7">
    <source>
        <dbReference type="SAM" id="MobiDB-lite"/>
    </source>
</evidence>
<evidence type="ECO:0000256" key="2">
    <source>
        <dbReference type="ARBA" id="ARBA00013806"/>
    </source>
</evidence>
<keyword evidence="4 6" id="KW-0072">Autophagy</keyword>
<evidence type="ECO:0000256" key="1">
    <source>
        <dbReference type="ARBA" id="ARBA00006259"/>
    </source>
</evidence>
<dbReference type="InterPro" id="IPR045326">
    <property type="entry name" value="ATG17-like_dom"/>
</dbReference>
<evidence type="ECO:0000256" key="4">
    <source>
        <dbReference type="ARBA" id="ARBA00023006"/>
    </source>
</evidence>